<gene>
    <name evidence="3" type="ORF">LX99_04120</name>
</gene>
<sequence length="662" mass="70672">MRSSTSKIILLFMAVFAFVNAGAQSVVCNGSLGDPVLKYTFGAGSNTYGPALGTAFTDFGYVQDCPEDGQYTILNHTNVRNGSNNCHPEGWQEVDHDHTGDPNGYMMLVNASDLPSKFFTYNIPDGVLCPDTKYEFSAYILNLIFQAHAGPGISRPDIVFSITQADGTTFTYDTGDIPESVNADDWRRYSMPFRTPSGNTAITLVMTNKSPGGIGNDLLLDDIEFRACGPLILSGFSNINSNAPQSACAGTLNSYNLIAQVGPDYINPKYQWQKSTDNGVSWVDIAGETQLTYNLVLPANAPAGNYQYRIAAAAGNNISSANCRTYSSPLTVVVNDNPVNPVIQPVSACEGEPFTINASGGATYEWTGPGVTGDNKNQQNLTIQHASAQDAGAYQVKITSVAGCSSLSNTVNISVNQKPVFSITGTRAICAGSSTVLSVAGPPNLKTYSWVPADGLSDAAVANPTVSPAQTTTYKVTVTDDHGCSSFNEVTVTVKATPMVTVTPVKKIFEGKSTVLDATATDADTYLWTPADGLDDPTRLNPVASPTNDITYTLHASSALGCGTAMADVFVKVFKKIIIPTVFTPNGDGTNDTWNIEALETYPQCVVKVFNRNGQEVFSSIGYSKAWNGGYHGYVLPSGTYYYTIDLKDGNPIRSGWVFIAR</sequence>
<dbReference type="Pfam" id="PF13585">
    <property type="entry name" value="CHU_C"/>
    <property type="match status" value="1"/>
</dbReference>
<dbReference type="InterPro" id="IPR035986">
    <property type="entry name" value="PKD_dom_sf"/>
</dbReference>
<dbReference type="Gene3D" id="2.60.40.10">
    <property type="entry name" value="Immunoglobulins"/>
    <property type="match status" value="2"/>
</dbReference>
<dbReference type="Gene3D" id="2.60.120.260">
    <property type="entry name" value="Galactose-binding domain-like"/>
    <property type="match status" value="1"/>
</dbReference>
<evidence type="ECO:0000256" key="1">
    <source>
        <dbReference type="SAM" id="SignalP"/>
    </source>
</evidence>
<feature type="signal peptide" evidence="1">
    <location>
        <begin position="1"/>
        <end position="23"/>
    </location>
</feature>
<accession>A0A316HIH2</accession>
<evidence type="ECO:0000259" key="2">
    <source>
        <dbReference type="Pfam" id="PF19081"/>
    </source>
</evidence>
<dbReference type="InterPro" id="IPR036179">
    <property type="entry name" value="Ig-like_dom_sf"/>
</dbReference>
<dbReference type="SUPFAM" id="SSF48726">
    <property type="entry name" value="Immunoglobulin"/>
    <property type="match status" value="1"/>
</dbReference>
<feature type="domain" description="Ig-like" evidence="2">
    <location>
        <begin position="419"/>
        <end position="498"/>
    </location>
</feature>
<dbReference type="NCBIfam" id="TIGR04131">
    <property type="entry name" value="Bac_Flav_CTERM"/>
    <property type="match status" value="1"/>
</dbReference>
<dbReference type="Proteomes" id="UP000245678">
    <property type="component" value="Unassembled WGS sequence"/>
</dbReference>
<evidence type="ECO:0000313" key="4">
    <source>
        <dbReference type="Proteomes" id="UP000245678"/>
    </source>
</evidence>
<dbReference type="Pfam" id="PF19081">
    <property type="entry name" value="Ig_7"/>
    <property type="match status" value="1"/>
</dbReference>
<dbReference type="EMBL" id="QGHA01000010">
    <property type="protein sequence ID" value="PWK73735.1"/>
    <property type="molecule type" value="Genomic_DNA"/>
</dbReference>
<keyword evidence="4" id="KW-1185">Reference proteome</keyword>
<comment type="caution">
    <text evidence="3">The sequence shown here is derived from an EMBL/GenBank/DDBJ whole genome shotgun (WGS) entry which is preliminary data.</text>
</comment>
<protein>
    <submittedName>
        <fullName evidence="3">Gliding motility-associated-like protein</fullName>
    </submittedName>
</protein>
<proteinExistence type="predicted"/>
<reference evidence="3 4" key="1">
    <citation type="submission" date="2018-05" db="EMBL/GenBank/DDBJ databases">
        <title>Genomic Encyclopedia of Archaeal and Bacterial Type Strains, Phase II (KMG-II): from individual species to whole genera.</title>
        <authorList>
            <person name="Goeker M."/>
        </authorList>
    </citation>
    <scope>NUCLEOTIDE SEQUENCE [LARGE SCALE GENOMIC DNA]</scope>
    <source>
        <strain evidence="3 4">DSM 19975</strain>
    </source>
</reference>
<dbReference type="InterPro" id="IPR044023">
    <property type="entry name" value="Ig_7"/>
</dbReference>
<dbReference type="AlphaFoldDB" id="A0A316HIH2"/>
<dbReference type="InterPro" id="IPR026341">
    <property type="entry name" value="T9SS_type_B"/>
</dbReference>
<keyword evidence="1" id="KW-0732">Signal</keyword>
<name>A0A316HIH2_9SPHI</name>
<feature type="chain" id="PRO_5016459262" evidence="1">
    <location>
        <begin position="24"/>
        <end position="662"/>
    </location>
</feature>
<evidence type="ECO:0000313" key="3">
    <source>
        <dbReference type="EMBL" id="PWK73735.1"/>
    </source>
</evidence>
<dbReference type="InterPro" id="IPR013783">
    <property type="entry name" value="Ig-like_fold"/>
</dbReference>
<organism evidence="3 4">
    <name type="scientific">Mucilaginibacter oryzae</name>
    <dbReference type="NCBI Taxonomy" id="468058"/>
    <lineage>
        <taxon>Bacteria</taxon>
        <taxon>Pseudomonadati</taxon>
        <taxon>Bacteroidota</taxon>
        <taxon>Sphingobacteriia</taxon>
        <taxon>Sphingobacteriales</taxon>
        <taxon>Sphingobacteriaceae</taxon>
        <taxon>Mucilaginibacter</taxon>
    </lineage>
</organism>
<dbReference type="SUPFAM" id="SSF49299">
    <property type="entry name" value="PKD domain"/>
    <property type="match status" value="1"/>
</dbReference>